<protein>
    <recommendedName>
        <fullName evidence="4">dextransucrase</fullName>
        <ecNumber evidence="4">2.4.1.5</ecNumber>
    </recommendedName>
    <alternativeName>
        <fullName evidence="8">Dextransucrase</fullName>
    </alternativeName>
    <alternativeName>
        <fullName evidence="9">Sucrose 6-glucosyltransferase</fullName>
    </alternativeName>
</protein>
<dbReference type="GO" id="GO:0046527">
    <property type="term" value="F:glucosyltransferase activity"/>
    <property type="evidence" value="ECO:0007669"/>
    <property type="project" value="InterPro"/>
</dbReference>
<accession>A0A0R1LY01</accession>
<dbReference type="InterPro" id="IPR017853">
    <property type="entry name" value="GH"/>
</dbReference>
<dbReference type="InterPro" id="IPR003318">
    <property type="entry name" value="Glyco_hydro70cat"/>
</dbReference>
<dbReference type="SUPFAM" id="SSF69360">
    <property type="entry name" value="Cell wall binding repeat"/>
    <property type="match status" value="1"/>
</dbReference>
<dbReference type="Pfam" id="PF19127">
    <property type="entry name" value="Choline_bind_3"/>
    <property type="match status" value="2"/>
</dbReference>
<feature type="region of interest" description="Disordered" evidence="10">
    <location>
        <begin position="1"/>
        <end position="44"/>
    </location>
</feature>
<dbReference type="Pfam" id="PF02324">
    <property type="entry name" value="Glyco_hydro_70"/>
    <property type="match status" value="1"/>
</dbReference>
<evidence type="ECO:0000256" key="4">
    <source>
        <dbReference type="ARBA" id="ARBA00012592"/>
    </source>
</evidence>
<dbReference type="Proteomes" id="UP000051621">
    <property type="component" value="Unassembled WGS sequence"/>
</dbReference>
<comment type="catalytic activity">
    <reaction evidence="1">
        <text>[(1-&gt;6)-alpha-D-glucosyl](n) + sucrose = [(1-&gt;6)-alpha-D-glucosyl](n+1) + D-fructose</text>
        <dbReference type="Rhea" id="RHEA:18825"/>
        <dbReference type="Rhea" id="RHEA-COMP:11144"/>
        <dbReference type="Rhea" id="RHEA-COMP:11145"/>
        <dbReference type="ChEBI" id="CHEBI:17992"/>
        <dbReference type="ChEBI" id="CHEBI:18269"/>
        <dbReference type="ChEBI" id="CHEBI:37721"/>
        <dbReference type="EC" id="2.4.1.5"/>
    </reaction>
</comment>
<comment type="function">
    <text evidence="2">Production of extracellular glucans, that are thought to play a key role in the development of the dental plaque because of their ability to adhere to smooth surfaces and mediate the aggregation of bacterial cells and food debris.</text>
</comment>
<comment type="caution">
    <text evidence="12">The sequence shown here is derived from an EMBL/GenBank/DDBJ whole genome shotgun (WGS) entry which is preliminary data.</text>
</comment>
<dbReference type="EC" id="2.4.1.5" evidence="4"/>
<dbReference type="Gene3D" id="3.20.20.470">
    <property type="entry name" value="Glucansucrase"/>
    <property type="match status" value="1"/>
</dbReference>
<evidence type="ECO:0000256" key="1">
    <source>
        <dbReference type="ARBA" id="ARBA00001152"/>
    </source>
</evidence>
<dbReference type="PANTHER" id="PTHR43447">
    <property type="entry name" value="ALPHA-AMYLASE"/>
    <property type="match status" value="1"/>
</dbReference>
<evidence type="ECO:0000256" key="9">
    <source>
        <dbReference type="ARBA" id="ARBA00032238"/>
    </source>
</evidence>
<dbReference type="AlphaFoldDB" id="A0A0R1LY01"/>
<evidence type="ECO:0000313" key="13">
    <source>
        <dbReference type="Proteomes" id="UP000051621"/>
    </source>
</evidence>
<dbReference type="RefSeq" id="WP_057746024.1">
    <property type="nucleotide sequence ID" value="NZ_AZEF01000042.1"/>
</dbReference>
<keyword evidence="5" id="KW-0328">Glycosyltransferase</keyword>
<dbReference type="InterPro" id="IPR018337">
    <property type="entry name" value="Cell_wall/Cho-bd_repeat"/>
</dbReference>
<evidence type="ECO:0000256" key="8">
    <source>
        <dbReference type="ARBA" id="ARBA00029911"/>
    </source>
</evidence>
<sequence>MTQLVLEKQHRLGKKRGERTTNKEGSKISPVTERKQLAQEKRTAQTRSISQIMGGKYLNIKETRFYINSRGRKLKGLHRINGRLQYFDQTSGAQIKGEFQKVDGMTYYFDKISGNAIPYVLTENNKTRAYQSDGIPAGPGFFTDQNGDLYYFKQDNSYAVGLQTIDGAVYYFDDNGHLTKDTLETVNGKLYYSDVATGQMIQLISQVIPSQASSSKAIAAFAAHNTAHSANKKSFEEIDGYLMADSWYRPKDLLVDGQIWEKTRKNDFRPLLMSWWPNKNIQADYINYMIEQGMVESEHRYTAADSSLLLNSAVQNIQIVLEKNLTITASTHWLRQLIRNFIKTEAIWNKTSEDVSSDGLQSLQGGFLTYRNSQLTPNANSDYRILGYVPSYIKNNDNKGSEFLLANDIDNSNPVVQAEELNWLHYLLNFGSITANDVTANFDGIRVDAVDNVDADLLNIAADYFKNAYHVDRNDKTANAHLSILEDWGADDPQYIYDQGANQLTMDDYFVGQMNYSLENAPGTNDKMARFLEWYLIDRTNNSTENTAIPNYTFVRAHDSNSQDQIQSAVQAATGGKRGVFTWQQLQQGLALYYKDQRATDKQYNRYNMPSTYAMLLTNKDTIPRVYYGDLYLEGGQYMAAKTIYYETITNLLKTRIKYVAGGQIMAVDSNDVLTSVRFGKGAMTVDDQGTDETRTEGIGVIVSNATKLELADDEQVVLHMGAAHRKQEYRAVILTTEDGVINYPSDEGAPIAYTNDEGDLIFTKQEIVLNGNSERNTGIQGFANPEVTGYLAVWVPEGAADDQDARTTPTTTPATDNKVFHSNAALDSNVLFEGFSNFISYPTMHDNNTNVVIAKNTGLFKKLGFTSFELAPQYRSSGDKTFLDSTIDNGYAFTDRYDLGFGTPTKYGTVDDLRNAIKALHAVGIQAIADWVPDQIYNLPTKELVTVDRTDERGDLLAGTQLRNRLYVANTIGGGKYQKLYGGAFLDLLETQYPTLFTERQASTDEPIDASVKITRWSAKYFNGTNILGRGSEYVLRSPYDNYFYVGESTATTQKFLPASLVTEKGE</sequence>
<dbReference type="GO" id="GO:0009250">
    <property type="term" value="P:glucan biosynthetic process"/>
    <property type="evidence" value="ECO:0007669"/>
    <property type="project" value="InterPro"/>
</dbReference>
<keyword evidence="6" id="KW-0808">Transferase</keyword>
<dbReference type="GO" id="GO:0047849">
    <property type="term" value="F:dextransucrase activity"/>
    <property type="evidence" value="ECO:0007669"/>
    <property type="project" value="UniProtKB-EC"/>
</dbReference>
<evidence type="ECO:0000256" key="10">
    <source>
        <dbReference type="SAM" id="MobiDB-lite"/>
    </source>
</evidence>
<evidence type="ECO:0000256" key="3">
    <source>
        <dbReference type="ARBA" id="ARBA00009247"/>
    </source>
</evidence>
<reference evidence="12 13" key="1">
    <citation type="journal article" date="2015" name="Genome Announc.">
        <title>Expanding the biotechnology potential of lactobacilli through comparative genomics of 213 strains and associated genera.</title>
        <authorList>
            <person name="Sun Z."/>
            <person name="Harris H.M."/>
            <person name="McCann A."/>
            <person name="Guo C."/>
            <person name="Argimon S."/>
            <person name="Zhang W."/>
            <person name="Yang X."/>
            <person name="Jeffery I.B."/>
            <person name="Cooney J.C."/>
            <person name="Kagawa T.F."/>
            <person name="Liu W."/>
            <person name="Song Y."/>
            <person name="Salvetti E."/>
            <person name="Wrobel A."/>
            <person name="Rasinkangas P."/>
            <person name="Parkhill J."/>
            <person name="Rea M.C."/>
            <person name="O'Sullivan O."/>
            <person name="Ritari J."/>
            <person name="Douillard F.P."/>
            <person name="Paul Ross R."/>
            <person name="Yang R."/>
            <person name="Briner A.E."/>
            <person name="Felis G.E."/>
            <person name="de Vos W.M."/>
            <person name="Barrangou R."/>
            <person name="Klaenhammer T.R."/>
            <person name="Caufield P.W."/>
            <person name="Cui Y."/>
            <person name="Zhang H."/>
            <person name="O'Toole P.W."/>
        </authorList>
    </citation>
    <scope>NUCLEOTIDE SEQUENCE [LARGE SCALE GENOMIC DNA]</scope>
    <source>
        <strain evidence="12 13">DSM 19910</strain>
    </source>
</reference>
<evidence type="ECO:0000259" key="11">
    <source>
        <dbReference type="Pfam" id="PF02324"/>
    </source>
</evidence>
<keyword evidence="7" id="KW-0677">Repeat</keyword>
<feature type="compositionally biased region" description="Basic and acidic residues" evidence="10">
    <location>
        <begin position="18"/>
        <end position="43"/>
    </location>
</feature>
<dbReference type="SUPFAM" id="SSF51445">
    <property type="entry name" value="(Trans)glycosidases"/>
    <property type="match status" value="2"/>
</dbReference>
<dbReference type="Gene3D" id="2.30.30.420">
    <property type="entry name" value="glucansucrase"/>
    <property type="match status" value="1"/>
</dbReference>
<evidence type="ECO:0000256" key="6">
    <source>
        <dbReference type="ARBA" id="ARBA00022679"/>
    </source>
</evidence>
<dbReference type="STRING" id="1423731.FC81_GL002024"/>
<evidence type="ECO:0000256" key="2">
    <source>
        <dbReference type="ARBA" id="ARBA00003243"/>
    </source>
</evidence>
<comment type="similarity">
    <text evidence="3">Belongs to the glycosyl hydrolase 70 family.</text>
</comment>
<dbReference type="GO" id="GO:0016787">
    <property type="term" value="F:hydrolase activity"/>
    <property type="evidence" value="ECO:0007669"/>
    <property type="project" value="UniProtKB-KW"/>
</dbReference>
<keyword evidence="12" id="KW-0378">Hydrolase</keyword>
<keyword evidence="13" id="KW-1185">Reference proteome</keyword>
<name>A0A0R1LY01_9LACO</name>
<dbReference type="PATRIC" id="fig|1423731.3.peg.2080"/>
<dbReference type="EMBL" id="AZEF01000042">
    <property type="protein sequence ID" value="KRL00495.1"/>
    <property type="molecule type" value="Genomic_DNA"/>
</dbReference>
<dbReference type="Gene3D" id="2.10.270.10">
    <property type="entry name" value="Cholin Binding"/>
    <property type="match status" value="1"/>
</dbReference>
<proteinExistence type="inferred from homology"/>
<gene>
    <name evidence="12" type="ORF">FC81_GL002024</name>
</gene>
<dbReference type="OrthoDB" id="2032428at2"/>
<evidence type="ECO:0000313" key="12">
    <source>
        <dbReference type="EMBL" id="KRL00495.1"/>
    </source>
</evidence>
<organism evidence="12 13">
    <name type="scientific">Liquorilactobacillus capillatus DSM 19910</name>
    <dbReference type="NCBI Taxonomy" id="1423731"/>
    <lineage>
        <taxon>Bacteria</taxon>
        <taxon>Bacillati</taxon>
        <taxon>Bacillota</taxon>
        <taxon>Bacilli</taxon>
        <taxon>Lactobacillales</taxon>
        <taxon>Lactobacillaceae</taxon>
        <taxon>Liquorilactobacillus</taxon>
    </lineage>
</organism>
<evidence type="ECO:0000256" key="5">
    <source>
        <dbReference type="ARBA" id="ARBA00022676"/>
    </source>
</evidence>
<feature type="domain" description="Glycoside hydrolase family 70 catalytic" evidence="11">
    <location>
        <begin position="271"/>
        <end position="1065"/>
    </location>
</feature>
<evidence type="ECO:0000256" key="7">
    <source>
        <dbReference type="ARBA" id="ARBA00022737"/>
    </source>
</evidence>